<evidence type="ECO:0000256" key="1">
    <source>
        <dbReference type="SAM" id="MobiDB-lite"/>
    </source>
</evidence>
<gene>
    <name evidence="2" type="ORF">GSTENG00022171001</name>
</gene>
<feature type="region of interest" description="Disordered" evidence="1">
    <location>
        <begin position="24"/>
        <end position="43"/>
    </location>
</feature>
<dbReference type="KEGG" id="tng:GSTEN00022171G001"/>
<evidence type="ECO:0000313" key="2">
    <source>
        <dbReference type="EMBL" id="CAG02927.1"/>
    </source>
</evidence>
<organism evidence="2">
    <name type="scientific">Tetraodon nigroviridis</name>
    <name type="common">Spotted green pufferfish</name>
    <name type="synonym">Chelonodon nigroviridis</name>
    <dbReference type="NCBI Taxonomy" id="99883"/>
    <lineage>
        <taxon>Eukaryota</taxon>
        <taxon>Metazoa</taxon>
        <taxon>Chordata</taxon>
        <taxon>Craniata</taxon>
        <taxon>Vertebrata</taxon>
        <taxon>Euteleostomi</taxon>
        <taxon>Actinopterygii</taxon>
        <taxon>Neopterygii</taxon>
        <taxon>Teleostei</taxon>
        <taxon>Neoteleostei</taxon>
        <taxon>Acanthomorphata</taxon>
        <taxon>Eupercaria</taxon>
        <taxon>Tetraodontiformes</taxon>
        <taxon>Tetradontoidea</taxon>
        <taxon>Tetraodontidae</taxon>
        <taxon>Tetraodon</taxon>
    </lineage>
</organism>
<reference evidence="2" key="2">
    <citation type="submission" date="2004-02" db="EMBL/GenBank/DDBJ databases">
        <authorList>
            <consortium name="Genoscope"/>
            <consortium name="Whitehead Institute Centre for Genome Research"/>
        </authorList>
    </citation>
    <scope>NUCLEOTIDE SEQUENCE</scope>
</reference>
<name>Q4S8V5_TETNG</name>
<protein>
    <submittedName>
        <fullName evidence="2">Chromosome 7 SCAF14703, whole genome shotgun sequence</fullName>
    </submittedName>
</protein>
<reference evidence="2" key="1">
    <citation type="journal article" date="2004" name="Nature">
        <title>Genome duplication in the teleost fish Tetraodon nigroviridis reveals the early vertebrate proto-karyotype.</title>
        <authorList>
            <person name="Jaillon O."/>
            <person name="Aury J.-M."/>
            <person name="Brunet F."/>
            <person name="Petit J.-L."/>
            <person name="Stange-Thomann N."/>
            <person name="Mauceli E."/>
            <person name="Bouneau L."/>
            <person name="Fischer C."/>
            <person name="Ozouf-Costaz C."/>
            <person name="Bernot A."/>
            <person name="Nicaud S."/>
            <person name="Jaffe D."/>
            <person name="Fisher S."/>
            <person name="Lutfalla G."/>
            <person name="Dossat C."/>
            <person name="Segurens B."/>
            <person name="Dasilva C."/>
            <person name="Salanoubat M."/>
            <person name="Levy M."/>
            <person name="Boudet N."/>
            <person name="Castellano S."/>
            <person name="Anthouard V."/>
            <person name="Jubin C."/>
            <person name="Castelli V."/>
            <person name="Katinka M."/>
            <person name="Vacherie B."/>
            <person name="Biemont C."/>
            <person name="Skalli Z."/>
            <person name="Cattolico L."/>
            <person name="Poulain J."/>
            <person name="De Berardinis V."/>
            <person name="Cruaud C."/>
            <person name="Duprat S."/>
            <person name="Brottier P."/>
            <person name="Coutanceau J.-P."/>
            <person name="Gouzy J."/>
            <person name="Parra G."/>
            <person name="Lardier G."/>
            <person name="Chapple C."/>
            <person name="McKernan K.J."/>
            <person name="McEwan P."/>
            <person name="Bosak S."/>
            <person name="Kellis M."/>
            <person name="Volff J.-N."/>
            <person name="Guigo R."/>
            <person name="Zody M.C."/>
            <person name="Mesirov J."/>
            <person name="Lindblad-Toh K."/>
            <person name="Birren B."/>
            <person name="Nusbaum C."/>
            <person name="Kahn D."/>
            <person name="Robinson-Rechavi M."/>
            <person name="Laudet V."/>
            <person name="Schachter V."/>
            <person name="Quetier F."/>
            <person name="Saurin W."/>
            <person name="Scarpelli C."/>
            <person name="Wincker P."/>
            <person name="Lander E.S."/>
            <person name="Weissenbach J."/>
            <person name="Roest Crollius H."/>
        </authorList>
    </citation>
    <scope>NUCLEOTIDE SEQUENCE [LARGE SCALE GENOMIC DNA]</scope>
</reference>
<dbReference type="AlphaFoldDB" id="Q4S8V5"/>
<sequence>MLICQSSYAGYQSLGTQEISLKEQKRGFHNGGGHERHKPQCLR</sequence>
<proteinExistence type="predicted"/>
<accession>Q4S8V5</accession>
<dbReference type="EMBL" id="CAAE01014703">
    <property type="protein sequence ID" value="CAG02927.1"/>
    <property type="molecule type" value="Genomic_DNA"/>
</dbReference>